<organism evidence="2">
    <name type="scientific">Sesamum angustifolium</name>
    <dbReference type="NCBI Taxonomy" id="2727405"/>
    <lineage>
        <taxon>Eukaryota</taxon>
        <taxon>Viridiplantae</taxon>
        <taxon>Streptophyta</taxon>
        <taxon>Embryophyta</taxon>
        <taxon>Tracheophyta</taxon>
        <taxon>Spermatophyta</taxon>
        <taxon>Magnoliopsida</taxon>
        <taxon>eudicotyledons</taxon>
        <taxon>Gunneridae</taxon>
        <taxon>Pentapetalae</taxon>
        <taxon>asterids</taxon>
        <taxon>lamiids</taxon>
        <taxon>Lamiales</taxon>
        <taxon>Pedaliaceae</taxon>
        <taxon>Sesamum</taxon>
    </lineage>
</organism>
<comment type="caution">
    <text evidence="2">The sequence shown here is derived from an EMBL/GenBank/DDBJ whole genome shotgun (WGS) entry which is preliminary data.</text>
</comment>
<protein>
    <submittedName>
        <fullName evidence="2">Uncharacterized protein</fullName>
    </submittedName>
</protein>
<accession>A0AAW2K2I3</accession>
<reference evidence="2" key="1">
    <citation type="submission" date="2020-06" db="EMBL/GenBank/DDBJ databases">
        <authorList>
            <person name="Li T."/>
            <person name="Hu X."/>
            <person name="Zhang T."/>
            <person name="Song X."/>
            <person name="Zhang H."/>
            <person name="Dai N."/>
            <person name="Sheng W."/>
            <person name="Hou X."/>
            <person name="Wei L."/>
        </authorList>
    </citation>
    <scope>NUCLEOTIDE SEQUENCE</scope>
    <source>
        <strain evidence="2">G01</strain>
        <tissue evidence="2">Leaf</tissue>
    </source>
</reference>
<reference evidence="2" key="2">
    <citation type="journal article" date="2024" name="Plant">
        <title>Genomic evolution and insights into agronomic trait innovations of Sesamum species.</title>
        <authorList>
            <person name="Miao H."/>
            <person name="Wang L."/>
            <person name="Qu L."/>
            <person name="Liu H."/>
            <person name="Sun Y."/>
            <person name="Le M."/>
            <person name="Wang Q."/>
            <person name="Wei S."/>
            <person name="Zheng Y."/>
            <person name="Lin W."/>
            <person name="Duan Y."/>
            <person name="Cao H."/>
            <person name="Xiong S."/>
            <person name="Wang X."/>
            <person name="Wei L."/>
            <person name="Li C."/>
            <person name="Ma Q."/>
            <person name="Ju M."/>
            <person name="Zhao R."/>
            <person name="Li G."/>
            <person name="Mu C."/>
            <person name="Tian Q."/>
            <person name="Mei H."/>
            <person name="Zhang T."/>
            <person name="Gao T."/>
            <person name="Zhang H."/>
        </authorList>
    </citation>
    <scope>NUCLEOTIDE SEQUENCE</scope>
    <source>
        <strain evidence="2">G01</strain>
    </source>
</reference>
<evidence type="ECO:0000313" key="2">
    <source>
        <dbReference type="EMBL" id="KAL0300218.1"/>
    </source>
</evidence>
<gene>
    <name evidence="2" type="ORF">Sangu_3133600</name>
</gene>
<dbReference type="EMBL" id="JACGWK010000374">
    <property type="protein sequence ID" value="KAL0300218.1"/>
    <property type="molecule type" value="Genomic_DNA"/>
</dbReference>
<sequence length="75" mass="7671">MTKSDNGGDHGSFEVDSSLPAMSGPVVPPTDPILGYANVPSPDLAQEANVLVPAPTLSQAAGPAVLNPLFCEQLR</sequence>
<dbReference type="AlphaFoldDB" id="A0AAW2K2I3"/>
<proteinExistence type="predicted"/>
<name>A0AAW2K2I3_9LAMI</name>
<feature type="compositionally biased region" description="Basic and acidic residues" evidence="1">
    <location>
        <begin position="1"/>
        <end position="13"/>
    </location>
</feature>
<evidence type="ECO:0000256" key="1">
    <source>
        <dbReference type="SAM" id="MobiDB-lite"/>
    </source>
</evidence>
<feature type="region of interest" description="Disordered" evidence="1">
    <location>
        <begin position="1"/>
        <end position="38"/>
    </location>
</feature>